<protein>
    <recommendedName>
        <fullName evidence="3">Integrase catalytic domain-containing protein</fullName>
    </recommendedName>
</protein>
<dbReference type="InterPro" id="IPR052160">
    <property type="entry name" value="Gypsy_RT_Integrase-like"/>
</dbReference>
<dbReference type="EMBL" id="QJKJ01016100">
    <property type="protein sequence ID" value="RDX61505.1"/>
    <property type="molecule type" value="Genomic_DNA"/>
</dbReference>
<dbReference type="GO" id="GO:0003676">
    <property type="term" value="F:nucleic acid binding"/>
    <property type="evidence" value="ECO:0007669"/>
    <property type="project" value="InterPro"/>
</dbReference>
<evidence type="ECO:0000313" key="1">
    <source>
        <dbReference type="EMBL" id="RDX61505.1"/>
    </source>
</evidence>
<feature type="non-terminal residue" evidence="1">
    <location>
        <position position="1"/>
    </location>
</feature>
<dbReference type="InterPro" id="IPR012337">
    <property type="entry name" value="RNaseH-like_sf"/>
</dbReference>
<evidence type="ECO:0008006" key="3">
    <source>
        <dbReference type="Google" id="ProtNLM"/>
    </source>
</evidence>
<evidence type="ECO:0000313" key="2">
    <source>
        <dbReference type="Proteomes" id="UP000257109"/>
    </source>
</evidence>
<comment type="caution">
    <text evidence="1">The sequence shown here is derived from an EMBL/GenBank/DDBJ whole genome shotgun (WGS) entry which is preliminary data.</text>
</comment>
<accession>A0A371E638</accession>
<dbReference type="Proteomes" id="UP000257109">
    <property type="component" value="Unassembled WGS sequence"/>
</dbReference>
<reference evidence="1" key="1">
    <citation type="submission" date="2018-05" db="EMBL/GenBank/DDBJ databases">
        <title>Draft genome of Mucuna pruriens seed.</title>
        <authorList>
            <person name="Nnadi N.E."/>
            <person name="Vos R."/>
            <person name="Hasami M.H."/>
            <person name="Devisetty U.K."/>
            <person name="Aguiy J.C."/>
        </authorList>
    </citation>
    <scope>NUCLEOTIDE SEQUENCE [LARGE SCALE GENOMIC DNA]</scope>
    <source>
        <strain evidence="1">JCA_2017</strain>
    </source>
</reference>
<gene>
    <name evidence="1" type="ORF">CR513_60258</name>
</gene>
<proteinExistence type="predicted"/>
<organism evidence="1 2">
    <name type="scientific">Mucuna pruriens</name>
    <name type="common">Velvet bean</name>
    <name type="synonym">Dolichos pruriens</name>
    <dbReference type="NCBI Taxonomy" id="157652"/>
    <lineage>
        <taxon>Eukaryota</taxon>
        <taxon>Viridiplantae</taxon>
        <taxon>Streptophyta</taxon>
        <taxon>Embryophyta</taxon>
        <taxon>Tracheophyta</taxon>
        <taxon>Spermatophyta</taxon>
        <taxon>Magnoliopsida</taxon>
        <taxon>eudicotyledons</taxon>
        <taxon>Gunneridae</taxon>
        <taxon>Pentapetalae</taxon>
        <taxon>rosids</taxon>
        <taxon>fabids</taxon>
        <taxon>Fabales</taxon>
        <taxon>Fabaceae</taxon>
        <taxon>Papilionoideae</taxon>
        <taxon>50 kb inversion clade</taxon>
        <taxon>NPAAA clade</taxon>
        <taxon>indigoferoid/millettioid clade</taxon>
        <taxon>Phaseoleae</taxon>
        <taxon>Mucuna</taxon>
    </lineage>
</organism>
<name>A0A371E638_MUCPR</name>
<dbReference type="OrthoDB" id="2430298at2759"/>
<dbReference type="Gene3D" id="3.30.420.10">
    <property type="entry name" value="Ribonuclease H-like superfamily/Ribonuclease H"/>
    <property type="match status" value="1"/>
</dbReference>
<dbReference type="AlphaFoldDB" id="A0A371E638"/>
<dbReference type="SUPFAM" id="SSF53098">
    <property type="entry name" value="Ribonuclease H-like"/>
    <property type="match status" value="1"/>
</dbReference>
<sequence>MTHALPWYVDICNYLIASTYPRGAPRAYKARLESNAQYYIWDYSYLWRLCNDQILRRCILETETQSVLHFYHSIAGGGHYGSTRMARKGIDFLGEFPISKGNSYILLAVDYVSRWVGARATRANDAKTVVEFLKSNIFVGLVCRRR</sequence>
<keyword evidence="2" id="KW-1185">Reference proteome</keyword>
<dbReference type="PANTHER" id="PTHR47266">
    <property type="entry name" value="ENDONUCLEASE-RELATED"/>
    <property type="match status" value="1"/>
</dbReference>
<dbReference type="InterPro" id="IPR036397">
    <property type="entry name" value="RNaseH_sf"/>
</dbReference>